<evidence type="ECO:0000256" key="1">
    <source>
        <dbReference type="SAM" id="MobiDB-lite"/>
    </source>
</evidence>
<evidence type="ECO:0000313" key="2">
    <source>
        <dbReference type="EMBL" id="KAK6308342.1"/>
    </source>
</evidence>
<dbReference type="AlphaFoldDB" id="A0AAN8LAR6"/>
<proteinExistence type="predicted"/>
<gene>
    <name evidence="2" type="ORF">J4Q44_G00216130</name>
</gene>
<name>A0AAN8LAR6_9TELE</name>
<feature type="region of interest" description="Disordered" evidence="1">
    <location>
        <begin position="47"/>
        <end position="87"/>
    </location>
</feature>
<protein>
    <submittedName>
        <fullName evidence="2">Uncharacterized protein</fullName>
    </submittedName>
</protein>
<accession>A0AAN8LAR6</accession>
<dbReference type="Proteomes" id="UP001356427">
    <property type="component" value="Unassembled WGS sequence"/>
</dbReference>
<keyword evidence="3" id="KW-1185">Reference proteome</keyword>
<evidence type="ECO:0000313" key="3">
    <source>
        <dbReference type="Proteomes" id="UP001356427"/>
    </source>
</evidence>
<dbReference type="EMBL" id="JAGTTL010000019">
    <property type="protein sequence ID" value="KAK6308342.1"/>
    <property type="molecule type" value="Genomic_DNA"/>
</dbReference>
<reference evidence="2 3" key="1">
    <citation type="submission" date="2021-04" db="EMBL/GenBank/DDBJ databases">
        <authorList>
            <person name="De Guttry C."/>
            <person name="Zahm M."/>
            <person name="Klopp C."/>
            <person name="Cabau C."/>
            <person name="Louis A."/>
            <person name="Berthelot C."/>
            <person name="Parey E."/>
            <person name="Roest Crollius H."/>
            <person name="Montfort J."/>
            <person name="Robinson-Rechavi M."/>
            <person name="Bucao C."/>
            <person name="Bouchez O."/>
            <person name="Gislard M."/>
            <person name="Lluch J."/>
            <person name="Milhes M."/>
            <person name="Lampietro C."/>
            <person name="Lopez Roques C."/>
            <person name="Donnadieu C."/>
            <person name="Braasch I."/>
            <person name="Desvignes T."/>
            <person name="Postlethwait J."/>
            <person name="Bobe J."/>
            <person name="Wedekind C."/>
            <person name="Guiguen Y."/>
        </authorList>
    </citation>
    <scope>NUCLEOTIDE SEQUENCE [LARGE SCALE GENOMIC DNA]</scope>
    <source>
        <strain evidence="2">Cs_M1</strain>
        <tissue evidence="2">Blood</tissue>
    </source>
</reference>
<sequence length="87" mass="9065">MRRYQAGAGPVLISPNPCLSLCGLWCPSGCGHGTWTVLPGYTCSSLSPPSGQLSSAGCCHTAPTSSSQGRQELRERLPTSKRTTALS</sequence>
<organism evidence="2 3">
    <name type="scientific">Coregonus suidteri</name>
    <dbReference type="NCBI Taxonomy" id="861788"/>
    <lineage>
        <taxon>Eukaryota</taxon>
        <taxon>Metazoa</taxon>
        <taxon>Chordata</taxon>
        <taxon>Craniata</taxon>
        <taxon>Vertebrata</taxon>
        <taxon>Euteleostomi</taxon>
        <taxon>Actinopterygii</taxon>
        <taxon>Neopterygii</taxon>
        <taxon>Teleostei</taxon>
        <taxon>Protacanthopterygii</taxon>
        <taxon>Salmoniformes</taxon>
        <taxon>Salmonidae</taxon>
        <taxon>Coregoninae</taxon>
        <taxon>Coregonus</taxon>
    </lineage>
</organism>
<comment type="caution">
    <text evidence="2">The sequence shown here is derived from an EMBL/GenBank/DDBJ whole genome shotgun (WGS) entry which is preliminary data.</text>
</comment>